<evidence type="ECO:0000313" key="3">
    <source>
        <dbReference type="EMBL" id="CAE6413796.1"/>
    </source>
</evidence>
<dbReference type="InterPro" id="IPR036249">
    <property type="entry name" value="Thioredoxin-like_sf"/>
</dbReference>
<evidence type="ECO:0000313" key="4">
    <source>
        <dbReference type="Proteomes" id="UP000663841"/>
    </source>
</evidence>
<dbReference type="PANTHER" id="PTHR44051:SF8">
    <property type="entry name" value="GLUTATHIONE S-TRANSFERASE GSTA"/>
    <property type="match status" value="1"/>
</dbReference>
<dbReference type="PROSITE" id="PS50404">
    <property type="entry name" value="GST_NTER"/>
    <property type="match status" value="1"/>
</dbReference>
<accession>A0A8H3A8Z7</accession>
<gene>
    <name evidence="3" type="ORF">RDB_LOCUS26847</name>
</gene>
<comment type="similarity">
    <text evidence="1">Belongs to the GST superfamily.</text>
</comment>
<proteinExistence type="inferred from homology"/>
<sequence length="627" mass="71094">MAATKENPIILYDILSEHGTWSPNTYKARLTLNYKQLPYRVEYVSYPDIAPKLKELGVRTTNPAPFIAYTLPMVADPSTNPNGKPTYVVESFDIAVYLDKTYPAPKYPAVFPLGTRAIQKITSDLFMNEVGYTVLPALALLTARPGFLDERGREYFLKTREEYFKRIPADTSIGSKFWGDVHEKWSWFGEILDLNEQGPFVTGKQISFTDFAIGGVISWARRVEGGDMRIWKAISEWQGGRWARLWDEIEKLEKDSTEINVTWKQKVNHAVIADPSPDPNGKPTYVVDSFDIALYLDKTYPAPKYPAVFPPGTRAVQKITADLFTNKAGYVILSGMVSLTARAGFLDARGREHLLKTRAEFLKTPADTSIGSKFWGDAYEKWSWFGELLDLNEEGPLTLNYKRLPYRVEFMSYPDIAPKLKELGVRATNPTPYMTYTLPMIADPSPDPNGKPTYVVESFDIAVYLDKTYRGPKHPVVFPPGTRAAQKITSDLYMNQVGYMVLPVVLPLVGRAGFLDERGRQHFLKSREEAFKRFPADTSIGSKYWGDIHEKWSWFGDVLDLNEAGPFVTGERISFTDFAIGGIISSLRRVEGGEIRIWKAISEWQGGRWARLWAEIERLEKDSTELA</sequence>
<name>A0A8H3A8Z7_9AGAM</name>
<organism evidence="3 4">
    <name type="scientific">Rhizoctonia solani</name>
    <dbReference type="NCBI Taxonomy" id="456999"/>
    <lineage>
        <taxon>Eukaryota</taxon>
        <taxon>Fungi</taxon>
        <taxon>Dikarya</taxon>
        <taxon>Basidiomycota</taxon>
        <taxon>Agaricomycotina</taxon>
        <taxon>Agaricomycetes</taxon>
        <taxon>Cantharellales</taxon>
        <taxon>Ceratobasidiaceae</taxon>
        <taxon>Rhizoctonia</taxon>
    </lineage>
</organism>
<dbReference type="SUPFAM" id="SSF52833">
    <property type="entry name" value="Thioredoxin-like"/>
    <property type="match status" value="1"/>
</dbReference>
<dbReference type="EMBL" id="CAJMWW010000067">
    <property type="protein sequence ID" value="CAE6413796.1"/>
    <property type="molecule type" value="Genomic_DNA"/>
</dbReference>
<dbReference type="Proteomes" id="UP000663841">
    <property type="component" value="Unassembled WGS sequence"/>
</dbReference>
<dbReference type="PANTHER" id="PTHR44051">
    <property type="entry name" value="GLUTATHIONE S-TRANSFERASE-RELATED"/>
    <property type="match status" value="1"/>
</dbReference>
<dbReference type="Pfam" id="PF22041">
    <property type="entry name" value="GST_C_7"/>
    <property type="match status" value="2"/>
</dbReference>
<dbReference type="InterPro" id="IPR054416">
    <property type="entry name" value="GST_UstS-like_C"/>
</dbReference>
<comment type="caution">
    <text evidence="3">The sequence shown here is derived from an EMBL/GenBank/DDBJ whole genome shotgun (WGS) entry which is preliminary data.</text>
</comment>
<reference evidence="3" key="1">
    <citation type="submission" date="2021-01" db="EMBL/GenBank/DDBJ databases">
        <authorList>
            <person name="Kaushik A."/>
        </authorList>
    </citation>
    <scope>NUCLEOTIDE SEQUENCE</scope>
    <source>
        <strain evidence="3">AG3-T5</strain>
    </source>
</reference>
<dbReference type="Pfam" id="PF13409">
    <property type="entry name" value="GST_N_2"/>
    <property type="match status" value="1"/>
</dbReference>
<dbReference type="AlphaFoldDB" id="A0A8H3A8Z7"/>
<protein>
    <recommendedName>
        <fullName evidence="2">GST N-terminal domain-containing protein</fullName>
    </recommendedName>
</protein>
<dbReference type="Gene3D" id="3.40.30.10">
    <property type="entry name" value="Glutaredoxin"/>
    <property type="match status" value="3"/>
</dbReference>
<evidence type="ECO:0000256" key="1">
    <source>
        <dbReference type="ARBA" id="ARBA00007409"/>
    </source>
</evidence>
<dbReference type="Gene3D" id="1.20.1050.10">
    <property type="match status" value="2"/>
</dbReference>
<evidence type="ECO:0000259" key="2">
    <source>
        <dbReference type="PROSITE" id="PS50404"/>
    </source>
</evidence>
<feature type="domain" description="GST N-terminal" evidence="2">
    <location>
        <begin position="12"/>
        <end position="106"/>
    </location>
</feature>
<dbReference type="InterPro" id="IPR004045">
    <property type="entry name" value="Glutathione_S-Trfase_N"/>
</dbReference>